<evidence type="ECO:0000313" key="1">
    <source>
        <dbReference type="EMBL" id="MPN44655.1"/>
    </source>
</evidence>
<accession>A0A645I040</accession>
<gene>
    <name evidence="1" type="ORF">SDC9_192220</name>
</gene>
<reference evidence="1" key="1">
    <citation type="submission" date="2019-08" db="EMBL/GenBank/DDBJ databases">
        <authorList>
            <person name="Kucharzyk K."/>
            <person name="Murdoch R.W."/>
            <person name="Higgins S."/>
            <person name="Loffler F."/>
        </authorList>
    </citation>
    <scope>NUCLEOTIDE SEQUENCE</scope>
</reference>
<organism evidence="1">
    <name type="scientific">bioreactor metagenome</name>
    <dbReference type="NCBI Taxonomy" id="1076179"/>
    <lineage>
        <taxon>unclassified sequences</taxon>
        <taxon>metagenomes</taxon>
        <taxon>ecological metagenomes</taxon>
    </lineage>
</organism>
<dbReference type="InterPro" id="IPR025454">
    <property type="entry name" value="DUF4275"/>
</dbReference>
<proteinExistence type="predicted"/>
<protein>
    <recommendedName>
        <fullName evidence="2">DUF4275 family protein</fullName>
    </recommendedName>
</protein>
<dbReference type="AlphaFoldDB" id="A0A645I040"/>
<dbReference type="EMBL" id="VSSQ01103946">
    <property type="protein sequence ID" value="MPN44655.1"/>
    <property type="molecule type" value="Genomic_DNA"/>
</dbReference>
<comment type="caution">
    <text evidence="1">The sequence shown here is derived from an EMBL/GenBank/DDBJ whole genome shotgun (WGS) entry which is preliminary data.</text>
</comment>
<evidence type="ECO:0008006" key="2">
    <source>
        <dbReference type="Google" id="ProtNLM"/>
    </source>
</evidence>
<name>A0A645I040_9ZZZZ</name>
<dbReference type="Pfam" id="PF14101">
    <property type="entry name" value="DUF4275"/>
    <property type="match status" value="1"/>
</dbReference>
<sequence>MILIDKKVNFQVLDNLEEIKNKWIEVFAGHLTERERIDEIGMDGYLWYVFSNEKVDCLEGDEARKAFDELRKRGYYIFFEDYVYDYYSSEYENKVFEVFDGDKAKAKDFNKEDDIYIVDKYFRWTYVNTHERDWCGPYFCKL</sequence>